<dbReference type="CDD" id="cd07246">
    <property type="entry name" value="VOC_like"/>
    <property type="match status" value="1"/>
</dbReference>
<dbReference type="Proteomes" id="UP000533017">
    <property type="component" value="Unassembled WGS sequence"/>
</dbReference>
<dbReference type="SUPFAM" id="SSF54593">
    <property type="entry name" value="Glyoxalase/Bleomycin resistance protein/Dihydroxybiphenyl dioxygenase"/>
    <property type="match status" value="1"/>
</dbReference>
<evidence type="ECO:0000256" key="1">
    <source>
        <dbReference type="SAM" id="MobiDB-lite"/>
    </source>
</evidence>
<proteinExistence type="predicted"/>
<dbReference type="InterPro" id="IPR029068">
    <property type="entry name" value="Glyas_Bleomycin-R_OHBP_Dase"/>
</dbReference>
<reference evidence="3 6" key="2">
    <citation type="submission" date="2020-07" db="EMBL/GenBank/DDBJ databases">
        <title>Sequencing the genomes of 1000 actinobacteria strains.</title>
        <authorList>
            <person name="Klenk H.-P."/>
        </authorList>
    </citation>
    <scope>NUCLEOTIDE SEQUENCE [LARGE SCALE GENOMIC DNA]</scope>
    <source>
        <strain evidence="3 6">DSM 45117</strain>
    </source>
</reference>
<protein>
    <submittedName>
        <fullName evidence="4">PhnB protein</fullName>
    </submittedName>
</protein>
<dbReference type="InterPro" id="IPR041581">
    <property type="entry name" value="Glyoxalase_6"/>
</dbReference>
<dbReference type="RefSeq" id="WP_092881797.1">
    <property type="nucleotide sequence ID" value="NZ_FOOI01000002.1"/>
</dbReference>
<dbReference type="AlphaFoldDB" id="A0A1I2LH12"/>
<dbReference type="PROSITE" id="PS51819">
    <property type="entry name" value="VOC"/>
    <property type="match status" value="1"/>
</dbReference>
<name>A0A1I2LH12_9ACTN</name>
<reference evidence="4 5" key="1">
    <citation type="submission" date="2016-10" db="EMBL/GenBank/DDBJ databases">
        <authorList>
            <person name="de Groot N.N."/>
        </authorList>
    </citation>
    <scope>NUCLEOTIDE SEQUENCE [LARGE SCALE GENOMIC DNA]</scope>
    <source>
        <strain evidence="4 5">CPCC 202808</strain>
    </source>
</reference>
<sequence>MSNDSTESAAGTGGTGGTDSTRTGIAPWLAVSDGQAAVDFYRAAFGAVELYRLDGEDGRPVVAQLAVDGAAFWIQDDPENSPTASMPHGSGGPVRMILTVADPDRLFGQAVAAGATTIAEVHEDHGWRVGRVADPSGHHWEISRQTGSDA</sequence>
<evidence type="ECO:0000313" key="3">
    <source>
        <dbReference type="EMBL" id="NYH84896.1"/>
    </source>
</evidence>
<evidence type="ECO:0000313" key="5">
    <source>
        <dbReference type="Proteomes" id="UP000199052"/>
    </source>
</evidence>
<organism evidence="4 5">
    <name type="scientific">Actinopolymorpha cephalotaxi</name>
    <dbReference type="NCBI Taxonomy" id="504797"/>
    <lineage>
        <taxon>Bacteria</taxon>
        <taxon>Bacillati</taxon>
        <taxon>Actinomycetota</taxon>
        <taxon>Actinomycetes</taxon>
        <taxon>Propionibacteriales</taxon>
        <taxon>Actinopolymorphaceae</taxon>
        <taxon>Actinopolymorpha</taxon>
    </lineage>
</organism>
<dbReference type="Gene3D" id="3.30.720.120">
    <property type="match status" value="1"/>
</dbReference>
<evidence type="ECO:0000313" key="6">
    <source>
        <dbReference type="Proteomes" id="UP000533017"/>
    </source>
</evidence>
<dbReference type="PANTHER" id="PTHR34109:SF1">
    <property type="entry name" value="VOC DOMAIN-CONTAINING PROTEIN"/>
    <property type="match status" value="1"/>
</dbReference>
<evidence type="ECO:0000259" key="2">
    <source>
        <dbReference type="PROSITE" id="PS51819"/>
    </source>
</evidence>
<dbReference type="Proteomes" id="UP000199052">
    <property type="component" value="Unassembled WGS sequence"/>
</dbReference>
<accession>A0A1I2LH12</accession>
<gene>
    <name evidence="3" type="ORF">FHR37_003747</name>
    <name evidence="4" type="ORF">SAMN05421678_102132</name>
</gene>
<evidence type="ECO:0000313" key="4">
    <source>
        <dbReference type="EMBL" id="SFF78313.1"/>
    </source>
</evidence>
<dbReference type="PANTHER" id="PTHR34109">
    <property type="entry name" value="BNAUNNG04460D PROTEIN-RELATED"/>
    <property type="match status" value="1"/>
</dbReference>
<dbReference type="STRING" id="504797.SAMN05421678_102132"/>
<feature type="region of interest" description="Disordered" evidence="1">
    <location>
        <begin position="1"/>
        <end position="22"/>
    </location>
</feature>
<dbReference type="Pfam" id="PF18029">
    <property type="entry name" value="Glyoxalase_6"/>
    <property type="match status" value="1"/>
</dbReference>
<feature type="domain" description="VOC" evidence="2">
    <location>
        <begin position="22"/>
        <end position="145"/>
    </location>
</feature>
<feature type="compositionally biased region" description="Low complexity" evidence="1">
    <location>
        <begin position="1"/>
        <end position="10"/>
    </location>
</feature>
<dbReference type="Gene3D" id="3.30.720.110">
    <property type="match status" value="1"/>
</dbReference>
<dbReference type="EMBL" id="JACBZA010000001">
    <property type="protein sequence ID" value="NYH84896.1"/>
    <property type="molecule type" value="Genomic_DNA"/>
</dbReference>
<dbReference type="InterPro" id="IPR037523">
    <property type="entry name" value="VOC_core"/>
</dbReference>
<dbReference type="OrthoDB" id="9795306at2"/>
<keyword evidence="6" id="KW-1185">Reference proteome</keyword>
<dbReference type="EMBL" id="FOOI01000002">
    <property type="protein sequence ID" value="SFF78313.1"/>
    <property type="molecule type" value="Genomic_DNA"/>
</dbReference>